<proteinExistence type="predicted"/>
<evidence type="ECO:0000313" key="5">
    <source>
        <dbReference type="Proteomes" id="UP000481153"/>
    </source>
</evidence>
<evidence type="ECO:0000256" key="1">
    <source>
        <dbReference type="ARBA" id="ARBA00001968"/>
    </source>
</evidence>
<gene>
    <name evidence="4" type="ORF">Ae201684_018406</name>
</gene>
<keyword evidence="2" id="KW-0479">Metal-binding</keyword>
<keyword evidence="5" id="KW-1185">Reference proteome</keyword>
<dbReference type="Proteomes" id="UP000481153">
    <property type="component" value="Unassembled WGS sequence"/>
</dbReference>
<organism evidence="4 5">
    <name type="scientific">Aphanomyces euteiches</name>
    <dbReference type="NCBI Taxonomy" id="100861"/>
    <lineage>
        <taxon>Eukaryota</taxon>
        <taxon>Sar</taxon>
        <taxon>Stramenopiles</taxon>
        <taxon>Oomycota</taxon>
        <taxon>Saprolegniomycetes</taxon>
        <taxon>Saprolegniales</taxon>
        <taxon>Verrucalvaceae</taxon>
        <taxon>Aphanomyces</taxon>
    </lineage>
</organism>
<evidence type="ECO:0000313" key="4">
    <source>
        <dbReference type="EMBL" id="KAF0722463.1"/>
    </source>
</evidence>
<comment type="cofactor">
    <cofactor evidence="1">
        <name>a divalent metal cation</name>
        <dbReference type="ChEBI" id="CHEBI:60240"/>
    </cofactor>
</comment>
<evidence type="ECO:0000259" key="3">
    <source>
        <dbReference type="Pfam" id="PF13359"/>
    </source>
</evidence>
<dbReference type="EMBL" id="VJMJ01000333">
    <property type="protein sequence ID" value="KAF0722463.1"/>
    <property type="molecule type" value="Genomic_DNA"/>
</dbReference>
<dbReference type="Pfam" id="PF13359">
    <property type="entry name" value="DDE_Tnp_4"/>
    <property type="match status" value="1"/>
</dbReference>
<reference evidence="4 5" key="1">
    <citation type="submission" date="2019-07" db="EMBL/GenBank/DDBJ databases">
        <title>Genomics analysis of Aphanomyces spp. identifies a new class of oomycete effector associated with host adaptation.</title>
        <authorList>
            <person name="Gaulin E."/>
        </authorList>
    </citation>
    <scope>NUCLEOTIDE SEQUENCE [LARGE SCALE GENOMIC DNA]</scope>
    <source>
        <strain evidence="4 5">ATCC 201684</strain>
    </source>
</reference>
<dbReference type="VEuPathDB" id="FungiDB:AeMF1_016431"/>
<comment type="caution">
    <text evidence="4">The sequence shown here is derived from an EMBL/GenBank/DDBJ whole genome shotgun (WGS) entry which is preliminary data.</text>
</comment>
<dbReference type="AlphaFoldDB" id="A0A6G0W5S5"/>
<accession>A0A6G0W5S5</accession>
<protein>
    <recommendedName>
        <fullName evidence="3">DDE Tnp4 domain-containing protein</fullName>
    </recommendedName>
</protein>
<sequence length="228" mass="25888">MFDQFLQVGHSRGIFELTNFSTLEFETVWSSIAVDTTAAWSRLWVPSCRHTAKDVFFMTLSVLKNGGKWLTNTLVFNIKAPTFQRMITKFISLLSPILHDAWVENVVTDQPMEKIVSSGSAFDKYPCARYATDVTFQQTNTPIRNADTYYSQKHHLHGLKAKVSVLPTGYAISCTNAYPGTEADITIFRKNIEFHRAQLVKKAGVQERIQDDGPLRNDFEDSWAVLVD</sequence>
<dbReference type="InterPro" id="IPR027806">
    <property type="entry name" value="HARBI1_dom"/>
</dbReference>
<dbReference type="GO" id="GO:0046872">
    <property type="term" value="F:metal ion binding"/>
    <property type="evidence" value="ECO:0007669"/>
    <property type="project" value="UniProtKB-KW"/>
</dbReference>
<feature type="domain" description="DDE Tnp4" evidence="3">
    <location>
        <begin position="134"/>
        <end position="196"/>
    </location>
</feature>
<evidence type="ECO:0000256" key="2">
    <source>
        <dbReference type="ARBA" id="ARBA00022723"/>
    </source>
</evidence>
<name>A0A6G0W5S5_9STRA</name>